<organism evidence="1">
    <name type="scientific">Cacopsylla melanoneura</name>
    <dbReference type="NCBI Taxonomy" id="428564"/>
    <lineage>
        <taxon>Eukaryota</taxon>
        <taxon>Metazoa</taxon>
        <taxon>Ecdysozoa</taxon>
        <taxon>Arthropoda</taxon>
        <taxon>Hexapoda</taxon>
        <taxon>Insecta</taxon>
        <taxon>Pterygota</taxon>
        <taxon>Neoptera</taxon>
        <taxon>Paraneoptera</taxon>
        <taxon>Hemiptera</taxon>
        <taxon>Sternorrhyncha</taxon>
        <taxon>Psylloidea</taxon>
        <taxon>Psyllidae</taxon>
        <taxon>Psyllinae</taxon>
        <taxon>Cacopsylla</taxon>
    </lineage>
</organism>
<dbReference type="EMBL" id="HBUF01333731">
    <property type="protein sequence ID" value="CAG6697512.1"/>
    <property type="molecule type" value="Transcribed_RNA"/>
</dbReference>
<reference evidence="1" key="1">
    <citation type="submission" date="2021-05" db="EMBL/GenBank/DDBJ databases">
        <authorList>
            <person name="Alioto T."/>
            <person name="Alioto T."/>
            <person name="Gomez Garrido J."/>
        </authorList>
    </citation>
    <scope>NUCLEOTIDE SEQUENCE</scope>
</reference>
<sequence length="100" mass="11578">MKCQLRHFGLTYSWWPMKKSMKKTLDEAERLEKAAHANKVLDKVKSLVEERKTDKCAFSIGAYAKQQLCNMCSKIGFVNNNYHIHYVLSTCNYSSKVLPT</sequence>
<dbReference type="AlphaFoldDB" id="A0A8D8U7J7"/>
<proteinExistence type="predicted"/>
<dbReference type="EMBL" id="HBUF01333730">
    <property type="protein sequence ID" value="CAG6697511.1"/>
    <property type="molecule type" value="Transcribed_RNA"/>
</dbReference>
<accession>A0A8D8U7J7</accession>
<name>A0A8D8U7J7_9HEMI</name>
<protein>
    <submittedName>
        <fullName evidence="1">Uncharacterized protein</fullName>
    </submittedName>
</protein>
<evidence type="ECO:0000313" key="1">
    <source>
        <dbReference type="EMBL" id="CAG6697512.1"/>
    </source>
</evidence>